<dbReference type="EMBL" id="LAYC01000002">
    <property type="protein sequence ID" value="KYK56654.1"/>
    <property type="molecule type" value="Genomic_DNA"/>
</dbReference>
<organism evidence="2 3">
    <name type="scientific">Drechmeria coniospora</name>
    <name type="common">Nematophagous fungus</name>
    <name type="synonym">Meria coniospora</name>
    <dbReference type="NCBI Taxonomy" id="98403"/>
    <lineage>
        <taxon>Eukaryota</taxon>
        <taxon>Fungi</taxon>
        <taxon>Dikarya</taxon>
        <taxon>Ascomycota</taxon>
        <taxon>Pezizomycotina</taxon>
        <taxon>Sordariomycetes</taxon>
        <taxon>Hypocreomycetidae</taxon>
        <taxon>Hypocreales</taxon>
        <taxon>Ophiocordycipitaceae</taxon>
        <taxon>Drechmeria</taxon>
    </lineage>
</organism>
<name>A0A151GHS7_DRECN</name>
<protein>
    <submittedName>
        <fullName evidence="2">Uncharacterized protein</fullName>
    </submittedName>
</protein>
<evidence type="ECO:0000313" key="3">
    <source>
        <dbReference type="Proteomes" id="UP000076580"/>
    </source>
</evidence>
<reference evidence="2 3" key="1">
    <citation type="journal article" date="2016" name="Sci. Rep.">
        <title>Insights into Adaptations to a Near-Obligate Nematode Endoparasitic Lifestyle from the Finished Genome of Drechmeria coniospora.</title>
        <authorList>
            <person name="Zhang L."/>
            <person name="Zhou Z."/>
            <person name="Guo Q."/>
            <person name="Fokkens L."/>
            <person name="Miskei M."/>
            <person name="Pocsi I."/>
            <person name="Zhang W."/>
            <person name="Chen M."/>
            <person name="Wang L."/>
            <person name="Sun Y."/>
            <person name="Donzelli B.G."/>
            <person name="Gibson D.M."/>
            <person name="Nelson D.R."/>
            <person name="Luo J.G."/>
            <person name="Rep M."/>
            <person name="Liu H."/>
            <person name="Yang S."/>
            <person name="Wang J."/>
            <person name="Krasnoff S.B."/>
            <person name="Xu Y."/>
            <person name="Molnar I."/>
            <person name="Lin M."/>
        </authorList>
    </citation>
    <scope>NUCLEOTIDE SEQUENCE [LARGE SCALE GENOMIC DNA]</scope>
    <source>
        <strain evidence="2 3">ARSEF 6962</strain>
    </source>
</reference>
<evidence type="ECO:0000256" key="1">
    <source>
        <dbReference type="SAM" id="MobiDB-lite"/>
    </source>
</evidence>
<dbReference type="GeneID" id="63716299"/>
<proteinExistence type="predicted"/>
<evidence type="ECO:0000313" key="2">
    <source>
        <dbReference type="EMBL" id="KYK56654.1"/>
    </source>
</evidence>
<comment type="caution">
    <text evidence="2">The sequence shown here is derived from an EMBL/GenBank/DDBJ whole genome shotgun (WGS) entry which is preliminary data.</text>
</comment>
<keyword evidence="3" id="KW-1185">Reference proteome</keyword>
<accession>A0A151GHS7</accession>
<sequence>MAAAGSSGRASRSPCIPVGKRHDLLDAGRLSPLLRIAARSGRLAIAHHPSRNQPTPAKGPAARVTDQSPSGISRAPRGHHLRSGRANGLVGVVAKLIENPWFRHTCVPIDEPISGRRSLPCREQ</sequence>
<dbReference type="InParanoid" id="A0A151GHS7"/>
<dbReference type="Proteomes" id="UP000076580">
    <property type="component" value="Chromosome 02"/>
</dbReference>
<gene>
    <name evidence="2" type="ORF">DCS_03656</name>
</gene>
<dbReference type="RefSeq" id="XP_040656006.1">
    <property type="nucleotide sequence ID" value="XM_040800973.1"/>
</dbReference>
<feature type="region of interest" description="Disordered" evidence="1">
    <location>
        <begin position="43"/>
        <end position="83"/>
    </location>
</feature>
<dbReference type="AlphaFoldDB" id="A0A151GHS7"/>